<dbReference type="AlphaFoldDB" id="A0A388M869"/>
<proteinExistence type="predicted"/>
<dbReference type="STRING" id="69332.A0A388M869"/>
<sequence length="948" mass="109537">METQRTPTECSQELETPCYEGRQQTTLPEGRVRLAFPNPARRAEEEDRREEAEERTEGGNKDRRDEDRCHMRTRMAILEEGFHTMRQQGRLRVVPLVFMRNLAGLQILVTTQESDEDEVRFAMTNLEDHPSQQRVVATAKSWVGENYEVKPIARISAIRLIEKVEDRRPMGLTIFLLRADLYMDAQLPSLGPQLLWSEFGQLLTLAMQAASGFATTTTETRLKEERISRDGRREFGDGFQIWVPAMGTMGGVAIIMTGHFQGEVLHFFADTQGRWAWIWMEMDGHKLVRVTTRPMALLDHKLLMIEVLSPALVETKAPPPTVPHWMFRDLLYLRLIRQHWEYWEKLRTPGTSAATHFQMGLQGLAALLLARAKATRQAHMRTGQKYGERLEELGSDPPEGEEEEWWIQWATLKAQWEEWQEEDARKWGVVSKTKWVRLRERMSAAFFGQMQTRGRAMVITVLQHPFQTDELVVETTQEILRYAKTFYSDLYTESERWGEEEIREAARTGVWKKATTKLREEQSRELKEAITSQEITKALADMPKRKAAGLDGLPMDHLQAAEEVFMPLLQELCNAFFVEGQSRREGFGEATIILLHKKGDLTDIRNWRPGSLLSAAYKLYAKILANRMTKPLPSLIHPTQTGFVPGREILTNAIMAREVLHRAADTVPPVAVLLLDFEKAYDRVRWRFLLQGLEERGFGDRFGRTVGCLLATATPRRMGGMGLLDPHKQAAALKMRTVLWLLLERDDAPWKILILHSMAQTLRVDLADVETALLHPQLQQGLTRDELWSPTLEKWRKAPLRQKVPQSIDQILGQSLFGNRHIGEKGHPFPWQGKQGVFGRQWLKCGVHRVGDLWDREKGSWKEEEVLDQLLRHQPDKRIRLARLRQAIPKEWVGRMERDERIRGEWVALRTGEILGFMDDELLRKHLPRTFSLIKNESWGIEDDQIPS</sequence>
<organism evidence="3 4">
    <name type="scientific">Chara braunii</name>
    <name type="common">Braun's stonewort</name>
    <dbReference type="NCBI Taxonomy" id="69332"/>
    <lineage>
        <taxon>Eukaryota</taxon>
        <taxon>Viridiplantae</taxon>
        <taxon>Streptophyta</taxon>
        <taxon>Charophyceae</taxon>
        <taxon>Charales</taxon>
        <taxon>Characeae</taxon>
        <taxon>Chara</taxon>
    </lineage>
</organism>
<protein>
    <recommendedName>
        <fullName evidence="2">Reverse transcriptase domain-containing protein</fullName>
    </recommendedName>
</protein>
<comment type="caution">
    <text evidence="3">The sequence shown here is derived from an EMBL/GenBank/DDBJ whole genome shotgun (WGS) entry which is preliminary data.</text>
</comment>
<feature type="region of interest" description="Disordered" evidence="1">
    <location>
        <begin position="1"/>
        <end position="68"/>
    </location>
</feature>
<evidence type="ECO:0000256" key="1">
    <source>
        <dbReference type="SAM" id="MobiDB-lite"/>
    </source>
</evidence>
<gene>
    <name evidence="3" type="ORF">CBR_g51285</name>
</gene>
<evidence type="ECO:0000259" key="2">
    <source>
        <dbReference type="Pfam" id="PF00078"/>
    </source>
</evidence>
<dbReference type="CDD" id="cd01650">
    <property type="entry name" value="RT_nLTR_like"/>
    <property type="match status" value="1"/>
</dbReference>
<name>A0A388M869_CHABU</name>
<accession>A0A388M869</accession>
<evidence type="ECO:0000313" key="3">
    <source>
        <dbReference type="EMBL" id="GBG90778.1"/>
    </source>
</evidence>
<evidence type="ECO:0000313" key="4">
    <source>
        <dbReference type="Proteomes" id="UP000265515"/>
    </source>
</evidence>
<dbReference type="InterPro" id="IPR000477">
    <property type="entry name" value="RT_dom"/>
</dbReference>
<dbReference type="OrthoDB" id="445826at2759"/>
<dbReference type="PANTHER" id="PTHR19446">
    <property type="entry name" value="REVERSE TRANSCRIPTASES"/>
    <property type="match status" value="1"/>
</dbReference>
<feature type="domain" description="Reverse transcriptase" evidence="2">
    <location>
        <begin position="597"/>
        <end position="699"/>
    </location>
</feature>
<keyword evidence="4" id="KW-1185">Reference proteome</keyword>
<dbReference type="Gramene" id="GBG90778">
    <property type="protein sequence ID" value="GBG90778"/>
    <property type="gene ID" value="CBR_g51285"/>
</dbReference>
<dbReference type="EMBL" id="BFEA01000841">
    <property type="protein sequence ID" value="GBG90778.1"/>
    <property type="molecule type" value="Genomic_DNA"/>
</dbReference>
<reference evidence="3 4" key="1">
    <citation type="journal article" date="2018" name="Cell">
        <title>The Chara Genome: Secondary Complexity and Implications for Plant Terrestrialization.</title>
        <authorList>
            <person name="Nishiyama T."/>
            <person name="Sakayama H."/>
            <person name="Vries J.D."/>
            <person name="Buschmann H."/>
            <person name="Saint-Marcoux D."/>
            <person name="Ullrich K.K."/>
            <person name="Haas F.B."/>
            <person name="Vanderstraeten L."/>
            <person name="Becker D."/>
            <person name="Lang D."/>
            <person name="Vosolsobe S."/>
            <person name="Rombauts S."/>
            <person name="Wilhelmsson P.K.I."/>
            <person name="Janitza P."/>
            <person name="Kern R."/>
            <person name="Heyl A."/>
            <person name="Rumpler F."/>
            <person name="Villalobos L.I.A.C."/>
            <person name="Clay J.M."/>
            <person name="Skokan R."/>
            <person name="Toyoda A."/>
            <person name="Suzuki Y."/>
            <person name="Kagoshima H."/>
            <person name="Schijlen E."/>
            <person name="Tajeshwar N."/>
            <person name="Catarino B."/>
            <person name="Hetherington A.J."/>
            <person name="Saltykova A."/>
            <person name="Bonnot C."/>
            <person name="Breuninger H."/>
            <person name="Symeonidi A."/>
            <person name="Radhakrishnan G.V."/>
            <person name="Van Nieuwerburgh F."/>
            <person name="Deforce D."/>
            <person name="Chang C."/>
            <person name="Karol K.G."/>
            <person name="Hedrich R."/>
            <person name="Ulvskov P."/>
            <person name="Glockner G."/>
            <person name="Delwiche C.F."/>
            <person name="Petrasek J."/>
            <person name="Van de Peer Y."/>
            <person name="Friml J."/>
            <person name="Beilby M."/>
            <person name="Dolan L."/>
            <person name="Kohara Y."/>
            <person name="Sugano S."/>
            <person name="Fujiyama A."/>
            <person name="Delaux P.-M."/>
            <person name="Quint M."/>
            <person name="TheiBen G."/>
            <person name="Hagemann M."/>
            <person name="Harholt J."/>
            <person name="Dunand C."/>
            <person name="Zachgo S."/>
            <person name="Langdale J."/>
            <person name="Maumus F."/>
            <person name="Straeten D.V.D."/>
            <person name="Gould S.B."/>
            <person name="Rensing S.A."/>
        </authorList>
    </citation>
    <scope>NUCLEOTIDE SEQUENCE [LARGE SCALE GENOMIC DNA]</scope>
    <source>
        <strain evidence="3 4">S276</strain>
    </source>
</reference>
<dbReference type="Proteomes" id="UP000265515">
    <property type="component" value="Unassembled WGS sequence"/>
</dbReference>
<feature type="compositionally biased region" description="Basic and acidic residues" evidence="1">
    <location>
        <begin position="41"/>
        <end position="68"/>
    </location>
</feature>
<dbReference type="Pfam" id="PF00078">
    <property type="entry name" value="RVT_1"/>
    <property type="match status" value="1"/>
</dbReference>
<feature type="compositionally biased region" description="Polar residues" evidence="1">
    <location>
        <begin position="1"/>
        <end position="14"/>
    </location>
</feature>